<evidence type="ECO:0000256" key="5">
    <source>
        <dbReference type="SAM" id="SignalP"/>
    </source>
</evidence>
<evidence type="ECO:0000256" key="4">
    <source>
        <dbReference type="RuleBase" id="RU003968"/>
    </source>
</evidence>
<organism evidence="8">
    <name type="scientific">Chilo suppressalis</name>
    <name type="common">Asiatic rice borer moth</name>
    <dbReference type="NCBI Taxonomy" id="168631"/>
    <lineage>
        <taxon>Eukaryota</taxon>
        <taxon>Metazoa</taxon>
        <taxon>Ecdysozoa</taxon>
        <taxon>Arthropoda</taxon>
        <taxon>Hexapoda</taxon>
        <taxon>Insecta</taxon>
        <taxon>Pterygota</taxon>
        <taxon>Neoptera</taxon>
        <taxon>Endopterygota</taxon>
        <taxon>Lepidoptera</taxon>
        <taxon>Glossata</taxon>
        <taxon>Ditrysia</taxon>
        <taxon>Pyraloidea</taxon>
        <taxon>Crambidae</taxon>
        <taxon>Crambinae</taxon>
        <taxon>Chilo</taxon>
    </lineage>
</organism>
<dbReference type="Pfam" id="PF05199">
    <property type="entry name" value="GMC_oxred_C"/>
    <property type="match status" value="1"/>
</dbReference>
<feature type="active site" description="Proton acceptor" evidence="2">
    <location>
        <position position="597"/>
    </location>
</feature>
<evidence type="ECO:0000313" key="8">
    <source>
        <dbReference type="EMBL" id="QGA89359.1"/>
    </source>
</evidence>
<dbReference type="AlphaFoldDB" id="A0A3S2NMW7"/>
<accession>A0A3S2NMW7</accession>
<keyword evidence="9" id="KW-1185">Reference proteome</keyword>
<reference evidence="8" key="1">
    <citation type="submission" date="2019-09" db="EMBL/GenBank/DDBJ databases">
        <authorList>
            <person name="Xia Y."/>
            <person name="Dong S."/>
            <person name="Zhang Y."/>
        </authorList>
    </citation>
    <scope>NUCLEOTIDE SEQUENCE</scope>
</reference>
<evidence type="ECO:0000256" key="1">
    <source>
        <dbReference type="ARBA" id="ARBA00010790"/>
    </source>
</evidence>
<dbReference type="OrthoDB" id="269227at2759"/>
<dbReference type="GO" id="GO:0016614">
    <property type="term" value="F:oxidoreductase activity, acting on CH-OH group of donors"/>
    <property type="evidence" value="ECO:0007669"/>
    <property type="project" value="InterPro"/>
</dbReference>
<reference evidence="7" key="2">
    <citation type="submission" date="2021-12" db="EMBL/GenBank/DDBJ databases">
        <authorList>
            <person name="King R."/>
        </authorList>
    </citation>
    <scope>NUCLEOTIDE SEQUENCE</scope>
</reference>
<dbReference type="EMBL" id="MN453827">
    <property type="protein sequence ID" value="QGA89359.1"/>
    <property type="molecule type" value="mRNA"/>
</dbReference>
<dbReference type="Pfam" id="PF00732">
    <property type="entry name" value="GMC_oxred_N"/>
    <property type="match status" value="1"/>
</dbReference>
<feature type="binding site" evidence="3">
    <location>
        <position position="270"/>
    </location>
    <ligand>
        <name>FAD</name>
        <dbReference type="ChEBI" id="CHEBI:57692"/>
    </ligand>
</feature>
<dbReference type="EMBL" id="OU963898">
    <property type="protein sequence ID" value="CAH0405863.1"/>
    <property type="molecule type" value="Genomic_DNA"/>
</dbReference>
<feature type="domain" description="Glucose-methanol-choline oxidoreductase N-terminal" evidence="6">
    <location>
        <begin position="131"/>
        <end position="154"/>
    </location>
</feature>
<dbReference type="PROSITE" id="PS00623">
    <property type="entry name" value="GMC_OXRED_1"/>
    <property type="match status" value="1"/>
</dbReference>
<keyword evidence="5" id="KW-0732">Signal</keyword>
<dbReference type="Gene3D" id="3.50.50.60">
    <property type="entry name" value="FAD/NAD(P)-binding domain"/>
    <property type="match status" value="1"/>
</dbReference>
<dbReference type="GO" id="GO:0050660">
    <property type="term" value="F:flavin adenine dinucleotide binding"/>
    <property type="evidence" value="ECO:0007669"/>
    <property type="project" value="InterPro"/>
</dbReference>
<dbReference type="Proteomes" id="UP001153292">
    <property type="component" value="Chromosome 5"/>
</dbReference>
<evidence type="ECO:0000256" key="3">
    <source>
        <dbReference type="PIRSR" id="PIRSR000137-2"/>
    </source>
</evidence>
<dbReference type="InterPro" id="IPR000172">
    <property type="entry name" value="GMC_OxRdtase_N"/>
</dbReference>
<comment type="similarity">
    <text evidence="1 4">Belongs to the GMC oxidoreductase family.</text>
</comment>
<protein>
    <submittedName>
        <fullName evidence="8">Putative fatty alcohol oxidase</fullName>
    </submittedName>
</protein>
<evidence type="ECO:0000256" key="2">
    <source>
        <dbReference type="PIRSR" id="PIRSR000137-1"/>
    </source>
</evidence>
<keyword evidence="4" id="KW-0285">Flavoprotein</keyword>
<evidence type="ECO:0000313" key="7">
    <source>
        <dbReference type="EMBL" id="CAH0405863.1"/>
    </source>
</evidence>
<feature type="chain" id="PRO_5044600467" evidence="5">
    <location>
        <begin position="16"/>
        <end position="630"/>
    </location>
</feature>
<dbReference type="PANTHER" id="PTHR11552:SF216">
    <property type="entry name" value="GLUCOSE-METHANOL-CHOLINE OXIDOREDUCTASE N-TERMINAL DOMAIN-CONTAINING PROTEIN"/>
    <property type="match status" value="1"/>
</dbReference>
<comment type="cofactor">
    <cofactor evidence="3">
        <name>FAD</name>
        <dbReference type="ChEBI" id="CHEBI:57692"/>
    </cofactor>
</comment>
<proteinExistence type="evidence at transcript level"/>
<keyword evidence="3 4" id="KW-0274">FAD</keyword>
<dbReference type="SUPFAM" id="SSF51905">
    <property type="entry name" value="FAD/NAD(P)-binding domain"/>
    <property type="match status" value="1"/>
</dbReference>
<dbReference type="InterPro" id="IPR007867">
    <property type="entry name" value="GMC_OxRtase_C"/>
</dbReference>
<gene>
    <name evidence="7" type="ORF">CHILSU_LOCUS9233</name>
</gene>
<name>A0A3S2NMW7_CHISP</name>
<dbReference type="InterPro" id="IPR036188">
    <property type="entry name" value="FAD/NAD-bd_sf"/>
</dbReference>
<dbReference type="PANTHER" id="PTHR11552">
    <property type="entry name" value="GLUCOSE-METHANOL-CHOLINE GMC OXIDOREDUCTASE"/>
    <property type="match status" value="1"/>
</dbReference>
<dbReference type="STRING" id="168631.A0A3S2NMW7"/>
<feature type="binding site" evidence="3">
    <location>
        <position position="133"/>
    </location>
    <ligand>
        <name>FAD</name>
        <dbReference type="ChEBI" id="CHEBI:57692"/>
    </ligand>
</feature>
<evidence type="ECO:0000313" key="9">
    <source>
        <dbReference type="Proteomes" id="UP001153292"/>
    </source>
</evidence>
<sequence>MQWILLSLYIAMANAMETTNLFDFWTDLFRPLPRNPREGFMSDYTPIDQEEFDFIIVGAGSAGCVLANRLTEIPEWKILLIEAGGNENFFSDIPIFAAFLSTTPMNWMYNSEPEQKACRDLRGNVCFLPRGKVLGGSSVLNFLIYQRGHPDDYDDWAKMGNHGWSYSEVLPYFKKSENIKISSLRNSTYHGRGGYLDIEYAPYKSPLERLFKRAGEELGYEWRDPNGEQVIGFSKPQATMRNGRRCSTSKAFLEPIRFRRNLKVSKHSMVNKILIDPRTKTSYGVELTKQMKRIRVRALREVILAAGSIGSAQLLMVSGVGPEEHLREMEIEPVVNLPVGYNLQDHVTFSGNAFIVNDSSLTVNDMLAASPLSAIAYLAGRGPLTLPGGAAGLAFTRSPYAMDDHSPTRPDIELVMGGGSLAGDLLGILRSLLGVTDQWYYRMYSSLPMRVRQNTFSINPVLIRPRSIGRLKLRSGNFSDHPSIKMNYFDDPKDLKALVNGVRLIQQVIGTSAFQQYETRLHDVPFPGCENVLFDSDQYWECAIMQTAITLDHQVGTCKMTPAGDPSGVVSPRLLIHGMRGLRVADASIIPRIPAAHTNAPVIMIAEKAADLIKEDWGMHRVTTNFIDGS</sequence>
<dbReference type="SUPFAM" id="SSF54373">
    <property type="entry name" value="FAD-linked reductases, C-terminal domain"/>
    <property type="match status" value="1"/>
</dbReference>
<evidence type="ECO:0000259" key="6">
    <source>
        <dbReference type="PROSITE" id="PS00623"/>
    </source>
</evidence>
<dbReference type="Gene3D" id="3.30.560.10">
    <property type="entry name" value="Glucose Oxidase, domain 3"/>
    <property type="match status" value="1"/>
</dbReference>
<dbReference type="PIRSF" id="PIRSF000137">
    <property type="entry name" value="Alcohol_oxidase"/>
    <property type="match status" value="1"/>
</dbReference>
<feature type="active site" description="Proton donor" evidence="2">
    <location>
        <position position="553"/>
    </location>
</feature>
<dbReference type="InterPro" id="IPR012132">
    <property type="entry name" value="GMC_OxRdtase"/>
</dbReference>
<feature type="signal peptide" evidence="5">
    <location>
        <begin position="1"/>
        <end position="15"/>
    </location>
</feature>